<evidence type="ECO:0000313" key="2">
    <source>
        <dbReference type="Proteomes" id="UP000053766"/>
    </source>
</evidence>
<dbReference type="OrthoDB" id="5874286at2759"/>
<reference evidence="2" key="2">
    <citation type="journal article" date="2016" name="Sci. Rep.">
        <title>Dictyocaulus viviparus genome, variome and transcriptome elucidate lungworm biology and support future intervention.</title>
        <authorList>
            <person name="McNulty S.N."/>
            <person name="Strube C."/>
            <person name="Rosa B.A."/>
            <person name="Martin J.C."/>
            <person name="Tyagi R."/>
            <person name="Choi Y.J."/>
            <person name="Wang Q."/>
            <person name="Hallsworth Pepin K."/>
            <person name="Zhang X."/>
            <person name="Ozersky P."/>
            <person name="Wilson R.K."/>
            <person name="Sternberg P.W."/>
            <person name="Gasser R.B."/>
            <person name="Mitreva M."/>
        </authorList>
    </citation>
    <scope>NUCLEOTIDE SEQUENCE [LARGE SCALE GENOMIC DNA]</scope>
    <source>
        <strain evidence="2">HannoverDv2000</strain>
    </source>
</reference>
<accession>A0A0D8XTJ1</accession>
<organism evidence="1 2">
    <name type="scientific">Dictyocaulus viviparus</name>
    <name type="common">Bovine lungworm</name>
    <dbReference type="NCBI Taxonomy" id="29172"/>
    <lineage>
        <taxon>Eukaryota</taxon>
        <taxon>Metazoa</taxon>
        <taxon>Ecdysozoa</taxon>
        <taxon>Nematoda</taxon>
        <taxon>Chromadorea</taxon>
        <taxon>Rhabditida</taxon>
        <taxon>Rhabditina</taxon>
        <taxon>Rhabditomorpha</taxon>
        <taxon>Strongyloidea</taxon>
        <taxon>Metastrongylidae</taxon>
        <taxon>Dictyocaulus</taxon>
    </lineage>
</organism>
<protein>
    <submittedName>
        <fullName evidence="1">Uncharacterized protein</fullName>
    </submittedName>
</protein>
<dbReference type="Proteomes" id="UP000053766">
    <property type="component" value="Unassembled WGS sequence"/>
</dbReference>
<sequence>MCLCYWWIFDEFQCRPSTDFLVSLQVKRSRTISIFNTDGHLKLAPSTTRDKLRRHESVIVDLKDPKTVPEDFLQLDTLMFDKRTKNNQITHMSNALPLHGMETMPLKKKSTDEKTFPLLAENEDVESNRIISIPRSQRSVTDEYIRINSSQSPLVSDSAISNDQYLSNVATLHEGESEKNTTDVTSEGSGWIEERVTIEPLAEKIIIYFNEFTYHCVYLTLERIMFDFFSGNSYNVMPSFIMLLVQPYGFKLFLGNSLIKLSKGFRSVMI</sequence>
<name>A0A0D8XTJ1_DICVI</name>
<dbReference type="EMBL" id="KN716291">
    <property type="protein sequence ID" value="KJH47825.1"/>
    <property type="molecule type" value="Genomic_DNA"/>
</dbReference>
<dbReference type="AlphaFoldDB" id="A0A0D8XTJ1"/>
<gene>
    <name evidence="1" type="ORF">DICVIV_06071</name>
</gene>
<keyword evidence="2" id="KW-1185">Reference proteome</keyword>
<reference evidence="1 2" key="1">
    <citation type="submission" date="2013-11" db="EMBL/GenBank/DDBJ databases">
        <title>Draft genome of the bovine lungworm Dictyocaulus viviparus.</title>
        <authorList>
            <person name="Mitreva M."/>
        </authorList>
    </citation>
    <scope>NUCLEOTIDE SEQUENCE [LARGE SCALE GENOMIC DNA]</scope>
    <source>
        <strain evidence="1 2">HannoverDv2000</strain>
    </source>
</reference>
<proteinExistence type="predicted"/>
<evidence type="ECO:0000313" key="1">
    <source>
        <dbReference type="EMBL" id="KJH47825.1"/>
    </source>
</evidence>